<proteinExistence type="predicted"/>
<sequence>MPTIASQLPRPGRHWWQPDLAGSVWKEKRIDMCSPCSARFLSHLPAFLRLPLLFFVPHPRTWSGHASPEAWRLFHGLPGVSSLHNGAPPAPTPTLFHSSGERFPRLRCRRPPEPSVLFRLKTPDILQLLFPAPSPEKGGSLLLTTVRSRGGGREPMRVPPSRVTSGVEVAVSAQVRGECGSDRSDPSQAQTQPQKRRKRSPVCIYVALNP</sequence>
<evidence type="ECO:0000313" key="3">
    <source>
        <dbReference type="Proteomes" id="UP001066276"/>
    </source>
</evidence>
<keyword evidence="3" id="KW-1185">Reference proteome</keyword>
<dbReference type="Proteomes" id="UP001066276">
    <property type="component" value="Chromosome 8"/>
</dbReference>
<accession>A0AAV7NAI1</accession>
<organism evidence="2 3">
    <name type="scientific">Pleurodeles waltl</name>
    <name type="common">Iberian ribbed newt</name>
    <dbReference type="NCBI Taxonomy" id="8319"/>
    <lineage>
        <taxon>Eukaryota</taxon>
        <taxon>Metazoa</taxon>
        <taxon>Chordata</taxon>
        <taxon>Craniata</taxon>
        <taxon>Vertebrata</taxon>
        <taxon>Euteleostomi</taxon>
        <taxon>Amphibia</taxon>
        <taxon>Batrachia</taxon>
        <taxon>Caudata</taxon>
        <taxon>Salamandroidea</taxon>
        <taxon>Salamandridae</taxon>
        <taxon>Pleurodelinae</taxon>
        <taxon>Pleurodeles</taxon>
    </lineage>
</organism>
<feature type="region of interest" description="Disordered" evidence="1">
    <location>
        <begin position="175"/>
        <end position="200"/>
    </location>
</feature>
<dbReference type="AlphaFoldDB" id="A0AAV7NAI1"/>
<protein>
    <submittedName>
        <fullName evidence="2">Uncharacterized protein</fullName>
    </submittedName>
</protein>
<comment type="caution">
    <text evidence="2">The sequence shown here is derived from an EMBL/GenBank/DDBJ whole genome shotgun (WGS) entry which is preliminary data.</text>
</comment>
<evidence type="ECO:0000313" key="2">
    <source>
        <dbReference type="EMBL" id="KAJ1113048.1"/>
    </source>
</evidence>
<dbReference type="EMBL" id="JANPWB010000012">
    <property type="protein sequence ID" value="KAJ1113048.1"/>
    <property type="molecule type" value="Genomic_DNA"/>
</dbReference>
<name>A0AAV7NAI1_PLEWA</name>
<evidence type="ECO:0000256" key="1">
    <source>
        <dbReference type="SAM" id="MobiDB-lite"/>
    </source>
</evidence>
<reference evidence="2" key="1">
    <citation type="journal article" date="2022" name="bioRxiv">
        <title>Sequencing and chromosome-scale assembly of the giantPleurodeles waltlgenome.</title>
        <authorList>
            <person name="Brown T."/>
            <person name="Elewa A."/>
            <person name="Iarovenko S."/>
            <person name="Subramanian E."/>
            <person name="Araus A.J."/>
            <person name="Petzold A."/>
            <person name="Susuki M."/>
            <person name="Suzuki K.-i.T."/>
            <person name="Hayashi T."/>
            <person name="Toyoda A."/>
            <person name="Oliveira C."/>
            <person name="Osipova E."/>
            <person name="Leigh N.D."/>
            <person name="Simon A."/>
            <person name="Yun M.H."/>
        </authorList>
    </citation>
    <scope>NUCLEOTIDE SEQUENCE</scope>
    <source>
        <strain evidence="2">20211129_DDA</strain>
        <tissue evidence="2">Liver</tissue>
    </source>
</reference>
<gene>
    <name evidence="2" type="ORF">NDU88_001307</name>
</gene>